<dbReference type="InterPro" id="IPR050708">
    <property type="entry name" value="T6SS_VgrG/RHS"/>
</dbReference>
<feature type="domain" description="Teneurin-like YD-shell" evidence="5">
    <location>
        <begin position="2316"/>
        <end position="2432"/>
    </location>
</feature>
<reference evidence="6 7" key="1">
    <citation type="submission" date="2019-06" db="EMBL/GenBank/DDBJ databases">
        <title>Sequencing the genomes of 1000 actinobacteria strains.</title>
        <authorList>
            <person name="Klenk H.-P."/>
        </authorList>
    </citation>
    <scope>NUCLEOTIDE SEQUENCE [LARGE SCALE GENOMIC DNA]</scope>
    <source>
        <strain evidence="6 7">DSM 45456</strain>
    </source>
</reference>
<dbReference type="PANTHER" id="PTHR32305">
    <property type="match status" value="1"/>
</dbReference>
<feature type="compositionally biased region" description="Basic and acidic residues" evidence="2">
    <location>
        <begin position="51"/>
        <end position="62"/>
    </location>
</feature>
<dbReference type="Gene3D" id="2.180.10.10">
    <property type="entry name" value="RHS repeat-associated core"/>
    <property type="match status" value="3"/>
</dbReference>
<feature type="region of interest" description="Disordered" evidence="2">
    <location>
        <begin position="2627"/>
        <end position="2646"/>
    </location>
</feature>
<feature type="region of interest" description="Disordered" evidence="2">
    <location>
        <begin position="1317"/>
        <end position="1384"/>
    </location>
</feature>
<dbReference type="InterPro" id="IPR013320">
    <property type="entry name" value="ConA-like_dom_sf"/>
</dbReference>
<keyword evidence="7" id="KW-1185">Reference proteome</keyword>
<dbReference type="InterPro" id="IPR031325">
    <property type="entry name" value="RHS_repeat"/>
</dbReference>
<dbReference type="InterPro" id="IPR006530">
    <property type="entry name" value="YD"/>
</dbReference>
<proteinExistence type="predicted"/>
<dbReference type="SUPFAM" id="SSF49899">
    <property type="entry name" value="Concanavalin A-like lectins/glucanases"/>
    <property type="match status" value="1"/>
</dbReference>
<feature type="domain" description="Teneurin-like YD-shell" evidence="5">
    <location>
        <begin position="2144"/>
        <end position="2285"/>
    </location>
</feature>
<name>A0A543JBH5_9PSEU</name>
<dbReference type="Pfam" id="PF13930">
    <property type="entry name" value="Endonuclea_NS_2"/>
    <property type="match status" value="1"/>
</dbReference>
<dbReference type="CDD" id="cd00110">
    <property type="entry name" value="LamG"/>
    <property type="match status" value="1"/>
</dbReference>
<evidence type="ECO:0000313" key="6">
    <source>
        <dbReference type="EMBL" id="TQM80193.1"/>
    </source>
</evidence>
<evidence type="ECO:0000259" key="5">
    <source>
        <dbReference type="Pfam" id="PF25023"/>
    </source>
</evidence>
<evidence type="ECO:0000259" key="3">
    <source>
        <dbReference type="Pfam" id="PF13930"/>
    </source>
</evidence>
<comment type="caution">
    <text evidence="6">The sequence shown here is derived from an EMBL/GenBank/DDBJ whole genome shotgun (WGS) entry which is preliminary data.</text>
</comment>
<dbReference type="InterPro" id="IPR001791">
    <property type="entry name" value="Laminin_G"/>
</dbReference>
<dbReference type="InterPro" id="IPR044927">
    <property type="entry name" value="Endonuclea_NS_2"/>
</dbReference>
<organism evidence="6 7">
    <name type="scientific">Saccharothrix saharensis</name>
    <dbReference type="NCBI Taxonomy" id="571190"/>
    <lineage>
        <taxon>Bacteria</taxon>
        <taxon>Bacillati</taxon>
        <taxon>Actinomycetota</taxon>
        <taxon>Actinomycetes</taxon>
        <taxon>Pseudonocardiales</taxon>
        <taxon>Pseudonocardiaceae</taxon>
        <taxon>Saccharothrix</taxon>
    </lineage>
</organism>
<dbReference type="InterPro" id="IPR044929">
    <property type="entry name" value="DNA/RNA_non-sp_Endonuclease_sf"/>
</dbReference>
<dbReference type="Pfam" id="PF25023">
    <property type="entry name" value="TEN_YD-shell"/>
    <property type="match status" value="2"/>
</dbReference>
<feature type="compositionally biased region" description="Polar residues" evidence="2">
    <location>
        <begin position="2557"/>
        <end position="2567"/>
    </location>
</feature>
<dbReference type="Gene3D" id="3.40.570.10">
    <property type="entry name" value="Extracellular Endonuclease, subunit A"/>
    <property type="match status" value="1"/>
</dbReference>
<dbReference type="Pfam" id="PF20148">
    <property type="entry name" value="DUF6531"/>
    <property type="match status" value="1"/>
</dbReference>
<feature type="compositionally biased region" description="Basic and acidic residues" evidence="2">
    <location>
        <begin position="1318"/>
        <end position="1331"/>
    </location>
</feature>
<dbReference type="Gene3D" id="2.60.120.200">
    <property type="match status" value="1"/>
</dbReference>
<gene>
    <name evidence="6" type="ORF">FHX81_2521</name>
</gene>
<protein>
    <submittedName>
        <fullName evidence="6">RHS repeat-associated protein</fullName>
    </submittedName>
</protein>
<dbReference type="InterPro" id="IPR045351">
    <property type="entry name" value="DUF6531"/>
</dbReference>
<dbReference type="InterPro" id="IPR056823">
    <property type="entry name" value="TEN-like_YD-shell"/>
</dbReference>
<evidence type="ECO:0000259" key="4">
    <source>
        <dbReference type="Pfam" id="PF20148"/>
    </source>
</evidence>
<dbReference type="PANTHER" id="PTHR32305:SF15">
    <property type="entry name" value="PROTEIN RHSA-RELATED"/>
    <property type="match status" value="1"/>
</dbReference>
<sequence length="2927" mass="312827">MLAVVAPVVPGSQTPFGPGRGLPPGASTTAPEQRGGTADDSTHDASAQDSRFGRELPPRDQARPAGAVPDQAAPLPEVRAFTAGQQRVTPAVTGARDVPAIDANAVERTGDRTEDSQTFDNPDGTRTLRLHTGQANVRQADGSWQPVDLTLAPDGDRVRPGTTPVEVSFATSAQARDLVRVEFDADHHLTYGLRDAAASRGEVSGSAITYRAVLPATDLRLTATRTGLKEDLVLASAAAPTSYSFTLSTRALQPRLGAAGDVELVDGDEVVAVIPAGFMDDAAGVRSTGVRYALDRSGDAWTLRVDLDQAWLRAPERVFPVTVDPSAGRFTTDLDDTYVRSNQASRPSAIDLEVGRVQGQPASRAYLRFGAAQNSLRNTFVLSASLAVDNIYSPNCTPRSVTVFEVTQPWNGTTPWPGAAVGQALSSKSFAHGGPAGSACAAPGWEGLPLDAWLMTRWTHGAALAHGLSLRASDETDVNGKRFASANSANPPYLDVRYSPEGASFEVSGVTLPTNSRAGSLQATAVNLGSSTWTPGGGTRFGYIVKQGDTFIRTPTFAPPHDVPPMGSAAFDVPIDPLAPGDYQLYLTMFTPGGHDYFVAHGVPYGRVDLTVHNTPPSSNYQQPGSGSVVESVTPTLFAEGVDDDNWPARGLTYKFLVCTDEALTAGCQESGWTAQSWTPEPLKWAETYFWAVKVYDTVDATPFWIGPLVLTTRVPQPQITSHLAGNPDGALAPGLDPNIGNYSTTVTDAAVATAGPDLTITRTYNSLDPRRDTAFGVGWASRLDMRLEQDDDRSGNVVVTYPSGRQIRFGRNSDGTFGSPLGDSAELVHDTASGYYTLRDSTGGQWRFDVLGRLRAIVDPAGLVEDLHYDANDHVTRIASAVSGRELTMTWVGGHVTAVTTQPPATGAAPLVWTYEYVGDRLTKACVPGVGPNCTTYGHTAASHYPSSVLDDKPRTYWRLGETEGDTFANATARRPGEHAATPHGVILGTGGALGGTGDAAASFDGNSSYVTLPDDLTKGTMSLAVELWFKTTAHGTLISYADQPFPSGTPTRSTPILYVGTDGLLYGGFSLRDTGGPRQVVSTRPVADGQWHHAVLSAAIDTQVLYLDGRAEGTLSGLVDPKQQGKLTLGAGVAKDWPATNGANFHFDGSIDEVALYGRPLGALAARQHFDARASIDVLTSITLPQDDRQFARITYDDVNDRVKTLVDHHGRTWSTDTPVVLDATRTAVLRGPANHGDWTHTFDVDNGGRQTGRLHRGVWRKYEYNTAGFRSAVVDESDRRTEETTDERGNVLSRKTCRAPGSCNTTYFTYVRSTDPLDPRRDKVESTSDARSSGPEDTTYRMTFAYDEDGRPTRTTRPKPEGAATAPVETHTYSTGVEPSADGRTVPAGLLLTSTGARNQVTSYSYFANGDLAQVTGPTGLRVRHTYDALGRRTAITRANAGGVAFGTTTYEYTPRSQLAKTTEPTTTNPVTGAKHAKVTSYEYDGNGNLVKTVVADALPVDQGGAAARSTTMAYDAHDRLVSTRFPDGGEETRAYLDHGLTQVVTDVNGTAWASQFDERGLLLSRTTTGAGVDPEDPAATGLLVESHVYDPSGLRQTSYDAAGRRTEYRYYDDGLPASVVRKDHSRPDGSVVDVTLEERFYDPAGNLTQVVGAGGRKTVQAFDAAGFVTTATVDPEGLQRSTTYRRDADGNPVRVESRGAADPNRVEVAAYEYDAAGLVTREDAVLDATTTFSTHYDRDERGLVLAATDRRQITTSYDYDPNGLPVTTTHPPTEVWVAGVRTTGFARTEVVGRNAFGEPTHVKDGNGGVTTYDRDLMGRATTTTVPEYTPPGGTPVRAAARSEYDHAGRLTRMTDPLDRVTSYEYDPYGRVLAVTLPQVGTAPSVERTTYDRVGQVLSRTDPAGGQTRFTYDDLGRQVTSTQVDRSSGTALYYTTTVRYDPAGNPVAVTNPLQSTETAAFDAIGAVLSRTDATNRTVGYGYDNAGRLATATDTAGVVTVHTYDLLGRKTRSAQLVDGVERRATGFRYDAADNLVEETTPQGRVRGFVHDELNRVVRQVERVDATKAITTATGYDKVGNRSRFVDGNGNATDYTHTPFGAAESVVEPPTAAHPAPADRTWTTVYDAAGQAVRLVKPGGVTVEREYDAQGRVTVERGAGAEAATADRTFAYDLAGRLVRVGSPSGDSGYRYDERGNLVQSFGAAGNATYTYNGDNTVLTREDASGKATFGYDRAGRQASTVDALSGRTVDHRYDAAGRLALVSDRSVSSWTSRQLAYDALGRPSSDQVLQYVDSGLPPRVLLGAEYDHDLDDKLVAKSVTDTSTEETNEYGYDGAGRLTSWKDHTGTTTQYRWDDAGNRTGVGVETFTYDQRNRLQSGEGATYSYSARGTLASTVAAGQSKASAFDAFDRLVANGAAQYAYDSLDRVVTRGSARFQYAGLSNEAVADGTRLISRLPDGRPLSDKQASATTKGKMLFTDRHGDVIGRYLGASVDGLRGFDPFGEVTRSSGETSSLGYQGDWTDGDTGAVNMTARWYSPGTGSFLSRDDWDIPPSPSSAANRYQYGNNDPVGNADPSGHCPPCLAAAIIAAAGGITAGQAATGAAVLVGGALVIHAAEQAVDNIDSMSRTGTSTTTSPRTGSPGRPMRLDCARGARCYDTVGGPRPPGTSAPTIPRSPAPIVRPPAPPPPPPWVVNALVPLARAAAGELARQDLDPTIELHPTFGATNQIDKAIDENTVITKDGFTHSVDTPDITKSRKDTDEEKGCLDGELKSSVVWYGPLQNNHATGVVACLTKFRGAATREAYPELTGYDSECELAKAHGHLLAHCLGGLDIRENFVPINQNSANVSQMWHGVEKQIKKALEKDETIYYQVIPHFPEDPAMIEHYGVGVPDYIDIYAKGNKGFECAAKVHNVTTKIPSYKGCRQ</sequence>
<dbReference type="NCBIfam" id="TIGR01643">
    <property type="entry name" value="YD_repeat_2x"/>
    <property type="match status" value="9"/>
</dbReference>
<feature type="domain" description="Type VII secretion system protein EssD-like" evidence="3">
    <location>
        <begin position="2820"/>
        <end position="2882"/>
    </location>
</feature>
<feature type="region of interest" description="Disordered" evidence="2">
    <location>
        <begin position="2547"/>
        <end position="2573"/>
    </location>
</feature>
<feature type="domain" description="DUF6531" evidence="4">
    <location>
        <begin position="737"/>
        <end position="810"/>
    </location>
</feature>
<feature type="compositionally biased region" description="Low complexity" evidence="2">
    <location>
        <begin position="2628"/>
        <end position="2646"/>
    </location>
</feature>
<dbReference type="Pfam" id="PF13385">
    <property type="entry name" value="Laminin_G_3"/>
    <property type="match status" value="1"/>
</dbReference>
<dbReference type="InterPro" id="IPR022385">
    <property type="entry name" value="Rhs_assc_core"/>
</dbReference>
<dbReference type="Pfam" id="PF05593">
    <property type="entry name" value="RHS_repeat"/>
    <property type="match status" value="6"/>
</dbReference>
<keyword evidence="1" id="KW-0677">Repeat</keyword>
<feature type="region of interest" description="Disordered" evidence="2">
    <location>
        <begin position="1"/>
        <end position="70"/>
    </location>
</feature>
<evidence type="ECO:0000256" key="1">
    <source>
        <dbReference type="ARBA" id="ARBA00022737"/>
    </source>
</evidence>
<dbReference type="EMBL" id="VFPP01000001">
    <property type="protein sequence ID" value="TQM80193.1"/>
    <property type="molecule type" value="Genomic_DNA"/>
</dbReference>
<dbReference type="NCBIfam" id="TIGR03696">
    <property type="entry name" value="Rhs_assc_core"/>
    <property type="match status" value="1"/>
</dbReference>
<dbReference type="Proteomes" id="UP000316628">
    <property type="component" value="Unassembled WGS sequence"/>
</dbReference>
<accession>A0A543JBH5</accession>
<evidence type="ECO:0000256" key="2">
    <source>
        <dbReference type="SAM" id="MobiDB-lite"/>
    </source>
</evidence>
<evidence type="ECO:0000313" key="7">
    <source>
        <dbReference type="Proteomes" id="UP000316628"/>
    </source>
</evidence>